<dbReference type="InterPro" id="IPR000160">
    <property type="entry name" value="GGDEF_dom"/>
</dbReference>
<evidence type="ECO:0000256" key="3">
    <source>
        <dbReference type="ARBA" id="ARBA00034247"/>
    </source>
</evidence>
<reference evidence="7" key="1">
    <citation type="submission" date="2017-08" db="EMBL/GenBank/DDBJ databases">
        <title>Direct submision.</title>
        <authorList>
            <person name="Kim S.-J."/>
            <person name="Rhee S.-K."/>
        </authorList>
    </citation>
    <scope>NUCLEOTIDE SEQUENCE [LARGE SCALE GENOMIC DNA]</scope>
    <source>
        <strain evidence="7">GI5</strain>
    </source>
</reference>
<feature type="transmembrane region" description="Helical" evidence="4">
    <location>
        <begin position="192"/>
        <end position="210"/>
    </location>
</feature>
<keyword evidence="7" id="KW-1185">Reference proteome</keyword>
<dbReference type="PANTHER" id="PTHR45138">
    <property type="entry name" value="REGULATORY COMPONENTS OF SENSORY TRANSDUCTION SYSTEM"/>
    <property type="match status" value="1"/>
</dbReference>
<feature type="transmembrane region" description="Helical" evidence="4">
    <location>
        <begin position="137"/>
        <end position="155"/>
    </location>
</feature>
<sequence>MSNLIIRTDNLLITDPALKHEIEDVLASGFRLLRFPDFLEQFFAHSYRKLALKNMLSNAVYLVGLYVIMGIVVFVQFAGQDKGMFTWAYVITGFGLLFINVCARLPNMDKAFHWYTGVTSMVILTAIMVSATTITDPIGLAGLHAINIYVVIIIYAMSKMRFFNTVIWCHLAGLATLLISRTFDLHFTQFEFQTFFIFANVIGMGIAYIIEHRERAMFLQGLLLDIDKAEKDLLNQYLEKLSREDSLTGLANRRYFDERLKMEWHRCLREKKPLSVILLDIDYFKQYNDHYGHMAGDHCLTQISRALKKEASRPAELVGRYGGEEFILLYPNIDATQIKNTLIRIQQRILELNIPHEGSHVKKVVTASLGAATVFPVKSLDPEKLVSAADQMLYKSKENGRNGWSNTQISHCEPEQQTLINLV</sequence>
<dbReference type="PANTHER" id="PTHR45138:SF9">
    <property type="entry name" value="DIGUANYLATE CYCLASE DGCM-RELATED"/>
    <property type="match status" value="1"/>
</dbReference>
<dbReference type="KEGG" id="kak:Kalk_16180"/>
<proteinExistence type="predicted"/>
<comment type="cofactor">
    <cofactor evidence="1">
        <name>Mg(2+)</name>
        <dbReference type="ChEBI" id="CHEBI:18420"/>
    </cofactor>
</comment>
<dbReference type="Pfam" id="PF00990">
    <property type="entry name" value="GGDEF"/>
    <property type="match status" value="1"/>
</dbReference>
<name>A0A2K9LNL0_9GAMM</name>
<evidence type="ECO:0000313" key="7">
    <source>
        <dbReference type="Proteomes" id="UP000235116"/>
    </source>
</evidence>
<dbReference type="EC" id="2.7.7.65" evidence="2"/>
<dbReference type="SUPFAM" id="SSF55073">
    <property type="entry name" value="Nucleotide cyclase"/>
    <property type="match status" value="1"/>
</dbReference>
<feature type="transmembrane region" description="Helical" evidence="4">
    <location>
        <begin position="112"/>
        <end position="131"/>
    </location>
</feature>
<dbReference type="Gene3D" id="3.30.70.270">
    <property type="match status" value="1"/>
</dbReference>
<accession>A0A2K9LNL0</accession>
<feature type="transmembrane region" description="Helical" evidence="4">
    <location>
        <begin position="58"/>
        <end position="78"/>
    </location>
</feature>
<dbReference type="GO" id="GO:0005886">
    <property type="term" value="C:plasma membrane"/>
    <property type="evidence" value="ECO:0007669"/>
    <property type="project" value="TreeGrafter"/>
</dbReference>
<dbReference type="SMART" id="SM00267">
    <property type="entry name" value="GGDEF"/>
    <property type="match status" value="1"/>
</dbReference>
<feature type="domain" description="GGDEF" evidence="5">
    <location>
        <begin position="272"/>
        <end position="409"/>
    </location>
</feature>
<dbReference type="NCBIfam" id="TIGR00254">
    <property type="entry name" value="GGDEF"/>
    <property type="match status" value="1"/>
</dbReference>
<dbReference type="GO" id="GO:1902201">
    <property type="term" value="P:negative regulation of bacterial-type flagellum-dependent cell motility"/>
    <property type="evidence" value="ECO:0007669"/>
    <property type="project" value="TreeGrafter"/>
</dbReference>
<dbReference type="AlphaFoldDB" id="A0A2K9LNL0"/>
<dbReference type="InterPro" id="IPR050469">
    <property type="entry name" value="Diguanylate_Cyclase"/>
</dbReference>
<evidence type="ECO:0000256" key="2">
    <source>
        <dbReference type="ARBA" id="ARBA00012528"/>
    </source>
</evidence>
<comment type="catalytic activity">
    <reaction evidence="3">
        <text>2 GTP = 3',3'-c-di-GMP + 2 diphosphate</text>
        <dbReference type="Rhea" id="RHEA:24898"/>
        <dbReference type="ChEBI" id="CHEBI:33019"/>
        <dbReference type="ChEBI" id="CHEBI:37565"/>
        <dbReference type="ChEBI" id="CHEBI:58805"/>
        <dbReference type="EC" id="2.7.7.65"/>
    </reaction>
</comment>
<dbReference type="CDD" id="cd01949">
    <property type="entry name" value="GGDEF"/>
    <property type="match status" value="1"/>
</dbReference>
<dbReference type="InterPro" id="IPR043128">
    <property type="entry name" value="Rev_trsase/Diguanyl_cyclase"/>
</dbReference>
<dbReference type="Proteomes" id="UP000235116">
    <property type="component" value="Chromosome"/>
</dbReference>
<dbReference type="FunFam" id="3.30.70.270:FF:000001">
    <property type="entry name" value="Diguanylate cyclase domain protein"/>
    <property type="match status" value="1"/>
</dbReference>
<feature type="transmembrane region" description="Helical" evidence="4">
    <location>
        <begin position="162"/>
        <end position="180"/>
    </location>
</feature>
<dbReference type="RefSeq" id="WP_101895247.1">
    <property type="nucleotide sequence ID" value="NZ_CP022684.1"/>
</dbReference>
<evidence type="ECO:0000256" key="1">
    <source>
        <dbReference type="ARBA" id="ARBA00001946"/>
    </source>
</evidence>
<dbReference type="OrthoDB" id="73375at2"/>
<dbReference type="PROSITE" id="PS50887">
    <property type="entry name" value="GGDEF"/>
    <property type="match status" value="1"/>
</dbReference>
<keyword evidence="4" id="KW-0472">Membrane</keyword>
<protein>
    <recommendedName>
        <fullName evidence="2">diguanylate cyclase</fullName>
        <ecNumber evidence="2">2.7.7.65</ecNumber>
    </recommendedName>
</protein>
<dbReference type="InterPro" id="IPR029787">
    <property type="entry name" value="Nucleotide_cyclase"/>
</dbReference>
<evidence type="ECO:0000313" key="6">
    <source>
        <dbReference type="EMBL" id="AUM13872.1"/>
    </source>
</evidence>
<keyword evidence="4" id="KW-1133">Transmembrane helix</keyword>
<dbReference type="EMBL" id="CP022684">
    <property type="protein sequence ID" value="AUM13872.1"/>
    <property type="molecule type" value="Genomic_DNA"/>
</dbReference>
<dbReference type="GO" id="GO:0043709">
    <property type="term" value="P:cell adhesion involved in single-species biofilm formation"/>
    <property type="evidence" value="ECO:0007669"/>
    <property type="project" value="TreeGrafter"/>
</dbReference>
<dbReference type="GO" id="GO:0052621">
    <property type="term" value="F:diguanylate cyclase activity"/>
    <property type="evidence" value="ECO:0007669"/>
    <property type="project" value="UniProtKB-EC"/>
</dbReference>
<feature type="transmembrane region" description="Helical" evidence="4">
    <location>
        <begin position="84"/>
        <end position="105"/>
    </location>
</feature>
<evidence type="ECO:0000256" key="4">
    <source>
        <dbReference type="SAM" id="Phobius"/>
    </source>
</evidence>
<keyword evidence="4" id="KW-0812">Transmembrane</keyword>
<evidence type="ECO:0000259" key="5">
    <source>
        <dbReference type="PROSITE" id="PS50887"/>
    </source>
</evidence>
<gene>
    <name evidence="6" type="ORF">Kalk_16180</name>
</gene>
<organism evidence="6 7">
    <name type="scientific">Ketobacter alkanivorans</name>
    <dbReference type="NCBI Taxonomy" id="1917421"/>
    <lineage>
        <taxon>Bacteria</taxon>
        <taxon>Pseudomonadati</taxon>
        <taxon>Pseudomonadota</taxon>
        <taxon>Gammaproteobacteria</taxon>
        <taxon>Pseudomonadales</taxon>
        <taxon>Ketobacteraceae</taxon>
        <taxon>Ketobacter</taxon>
    </lineage>
</organism>